<reference evidence="2" key="1">
    <citation type="submission" date="2018-08" db="EMBL/GenBank/DDBJ databases">
        <title>A genome reference for cultivated species of the human gut microbiota.</title>
        <authorList>
            <person name="Zou Y."/>
            <person name="Xue W."/>
            <person name="Luo G."/>
        </authorList>
    </citation>
    <scope>NUCLEOTIDE SEQUENCE [LARGE SCALE GENOMIC DNA]</scope>
    <source>
        <strain evidence="2">TF05-5AC</strain>
    </source>
</reference>
<keyword evidence="3" id="KW-1185">Reference proteome</keyword>
<feature type="transmembrane region" description="Helical" evidence="1">
    <location>
        <begin position="54"/>
        <end position="77"/>
    </location>
</feature>
<dbReference type="AlphaFoldDB" id="A0A3E3IAE8"/>
<keyword evidence="1" id="KW-0812">Transmembrane</keyword>
<evidence type="ECO:0000313" key="2">
    <source>
        <dbReference type="EMBL" id="RGE64020.1"/>
    </source>
</evidence>
<gene>
    <name evidence="2" type="ORF">DXC51_02785</name>
</gene>
<evidence type="ECO:0000313" key="3">
    <source>
        <dbReference type="Proteomes" id="UP000260812"/>
    </source>
</evidence>
<proteinExistence type="predicted"/>
<dbReference type="GeneID" id="97985836"/>
<keyword evidence="1" id="KW-1133">Transmembrane helix</keyword>
<protein>
    <submittedName>
        <fullName evidence="2">Uncharacterized protein</fullName>
    </submittedName>
</protein>
<accession>A0A3E3IAE8</accession>
<keyword evidence="1" id="KW-0472">Membrane</keyword>
<organism evidence="2 3">
    <name type="scientific">Eisenbergiella massiliensis</name>
    <dbReference type="NCBI Taxonomy" id="1720294"/>
    <lineage>
        <taxon>Bacteria</taxon>
        <taxon>Bacillati</taxon>
        <taxon>Bacillota</taxon>
        <taxon>Clostridia</taxon>
        <taxon>Lachnospirales</taxon>
        <taxon>Lachnospiraceae</taxon>
        <taxon>Eisenbergiella</taxon>
    </lineage>
</organism>
<evidence type="ECO:0000256" key="1">
    <source>
        <dbReference type="SAM" id="Phobius"/>
    </source>
</evidence>
<comment type="caution">
    <text evidence="2">The sequence shown here is derived from an EMBL/GenBank/DDBJ whole genome shotgun (WGS) entry which is preliminary data.</text>
</comment>
<feature type="transmembrane region" description="Helical" evidence="1">
    <location>
        <begin position="117"/>
        <end position="140"/>
    </location>
</feature>
<name>A0A3E3IAE8_9FIRM</name>
<feature type="transmembrane region" description="Helical" evidence="1">
    <location>
        <begin position="27"/>
        <end position="48"/>
    </location>
</feature>
<sequence length="143" mass="17080">MKELKNGELISLYMAYESEWEYRDSSIWNIVTKMFVVTLTTILIPFLYKEYCENYVPLIIFPVVGIIMDCVFLYILLSACKRYEKIGNTLFKINSMLDKKYRKEIIREKRYKTKLNYFVAYASFTFFMLLGILTIIVLILPKK</sequence>
<dbReference type="Proteomes" id="UP000260812">
    <property type="component" value="Unassembled WGS sequence"/>
</dbReference>
<dbReference type="RefSeq" id="WP_117543646.1">
    <property type="nucleotide sequence ID" value="NZ_JBKUNB010000003.1"/>
</dbReference>
<dbReference type="EMBL" id="QVLV01000002">
    <property type="protein sequence ID" value="RGE64020.1"/>
    <property type="molecule type" value="Genomic_DNA"/>
</dbReference>